<comment type="caution">
    <text evidence="1">The sequence shown here is derived from an EMBL/GenBank/DDBJ whole genome shotgun (WGS) entry which is preliminary data.</text>
</comment>
<keyword evidence="2" id="KW-1185">Reference proteome</keyword>
<dbReference type="Proteomes" id="UP001187682">
    <property type="component" value="Unassembled WGS sequence"/>
</dbReference>
<evidence type="ECO:0008006" key="3">
    <source>
        <dbReference type="Google" id="ProtNLM"/>
    </source>
</evidence>
<sequence>MGDIYQGASLTAAVTKSSEPSQGCFTHLLPRFRGYALQPPANSTFPLITVREVLPHDHSQHGYMIPDREKVPLLFRGWVLQERLLSRRILQFTSEELGWECLTSRSCECDRDPHGTPGFKEGVSLAINTGSPAELYPQWSSLVEQYTTMGLTFLGGRLPAIAGLAAKFQHRLDDTYVSGVWAGNVHESLSWIVLDPPVRIQASSQPAAPSWSWASSTVPVRHPYKERWTDGTRVDRAQVSLDEVSPHMGMEKFTTATHFIRITAPSVSGIKTVQLDDFHARDPYSENPYSGKKYGIATGGSPPRVIFPDFHPFDGPCSIPLDEEFCLAKLRGRL</sequence>
<accession>A0AAE8MQJ9</accession>
<dbReference type="AlphaFoldDB" id="A0AAE8MQJ9"/>
<dbReference type="PANTHER" id="PTHR33112:SF9">
    <property type="entry name" value="HETEROKARYON INCOMPATIBILITY DOMAIN-CONTAINING PROTEIN"/>
    <property type="match status" value="1"/>
</dbReference>
<protein>
    <recommendedName>
        <fullName evidence="3">Heterokaryon incompatibility domain-containing protein</fullName>
    </recommendedName>
</protein>
<gene>
    <name evidence="1" type="ORF">DNG_00071</name>
</gene>
<reference evidence="1" key="1">
    <citation type="submission" date="2018-03" db="EMBL/GenBank/DDBJ databases">
        <authorList>
            <person name="Guldener U."/>
        </authorList>
    </citation>
    <scope>NUCLEOTIDE SEQUENCE</scope>
</reference>
<organism evidence="1 2">
    <name type="scientific">Cephalotrichum gorgonifer</name>
    <dbReference type="NCBI Taxonomy" id="2041049"/>
    <lineage>
        <taxon>Eukaryota</taxon>
        <taxon>Fungi</taxon>
        <taxon>Dikarya</taxon>
        <taxon>Ascomycota</taxon>
        <taxon>Pezizomycotina</taxon>
        <taxon>Sordariomycetes</taxon>
        <taxon>Hypocreomycetidae</taxon>
        <taxon>Microascales</taxon>
        <taxon>Microascaceae</taxon>
        <taxon>Cephalotrichum</taxon>
    </lineage>
</organism>
<evidence type="ECO:0000313" key="2">
    <source>
        <dbReference type="Proteomes" id="UP001187682"/>
    </source>
</evidence>
<name>A0AAE8MQJ9_9PEZI</name>
<evidence type="ECO:0000313" key="1">
    <source>
        <dbReference type="EMBL" id="SPN96548.1"/>
    </source>
</evidence>
<proteinExistence type="predicted"/>
<dbReference type="PANTHER" id="PTHR33112">
    <property type="entry name" value="DOMAIN PROTEIN, PUTATIVE-RELATED"/>
    <property type="match status" value="1"/>
</dbReference>
<dbReference type="EMBL" id="ONZQ02000001">
    <property type="protein sequence ID" value="SPN96548.1"/>
    <property type="molecule type" value="Genomic_DNA"/>
</dbReference>